<proteinExistence type="predicted"/>
<dbReference type="Proteomes" id="UP000029781">
    <property type="component" value="Segment"/>
</dbReference>
<reference evidence="1 2" key="1">
    <citation type="journal article" date="2010" name="Proc. Natl. Acad. Sci. U.S.A.">
        <title>Giant virus with a remarkable complement of genes infects marine zooplankton.</title>
        <authorList>
            <person name="Fischer M.G."/>
            <person name="Allen M.J."/>
            <person name="Wilson W.H."/>
            <person name="Suttle C.A."/>
        </authorList>
    </citation>
    <scope>NUCLEOTIDE SEQUENCE [LARGE SCALE GENOMIC DNA]</scope>
    <source>
        <strain evidence="1 2">BV-PW1</strain>
    </source>
</reference>
<sequence>MEFLLEEEINKFINKFKNLQNLKVGDKLYYNNNNVEILQNGYFQSLTRLVYSQNRIKFYDEFKKDITRLNKILKHLINKNNNIIIFSLNFPTINKIKNIHKILIKTLKTQITTYQTDLEYVGKLNKLLESIYVFY</sequence>
<evidence type="ECO:0000313" key="2">
    <source>
        <dbReference type="Proteomes" id="UP000029781"/>
    </source>
</evidence>
<name>E3T4J6_CROVB</name>
<protein>
    <submittedName>
        <fullName evidence="1">Uncharacterized protein</fullName>
    </submittedName>
</protein>
<gene>
    <name evidence="1" type="ORF">crov076</name>
</gene>
<accession>E3T4J6</accession>
<dbReference type="KEGG" id="vg:9887478"/>
<organism evidence="1 2">
    <name type="scientific">Cafeteria roenbergensis virus (strain BV-PW1)</name>
    <name type="common">CroV</name>
    <dbReference type="NCBI Taxonomy" id="693272"/>
    <lineage>
        <taxon>Viruses</taxon>
        <taxon>Varidnaviria</taxon>
        <taxon>Bamfordvirae</taxon>
        <taxon>Nucleocytoviricota</taxon>
        <taxon>Megaviricetes</taxon>
        <taxon>Imitervirales</taxon>
        <taxon>Mimiviridae</taxon>
        <taxon>Aliimimivirinae</taxon>
        <taxon>Rheavirus</taxon>
        <taxon>Rheavirus sinusmexicani</taxon>
    </lineage>
</organism>
<dbReference type="GeneID" id="9887478"/>
<keyword evidence="2" id="KW-1185">Reference proteome</keyword>
<dbReference type="EMBL" id="GU244497">
    <property type="protein sequence ID" value="ADO67109.1"/>
    <property type="molecule type" value="Genomic_DNA"/>
</dbReference>
<organismHost>
    <name type="scientific">Cafeteria roenbergensis</name>
    <name type="common">Marine flagellate</name>
    <dbReference type="NCBI Taxonomy" id="33653"/>
</organismHost>
<evidence type="ECO:0000313" key="1">
    <source>
        <dbReference type="EMBL" id="ADO67109.1"/>
    </source>
</evidence>
<dbReference type="RefSeq" id="YP_003969708.1">
    <property type="nucleotide sequence ID" value="NC_014637.1"/>
</dbReference>